<keyword evidence="1" id="KW-0472">Membrane</keyword>
<dbReference type="EMBL" id="JAJFAZ020000005">
    <property type="protein sequence ID" value="KAI5327796.1"/>
    <property type="molecule type" value="Genomic_DNA"/>
</dbReference>
<organism evidence="2 3">
    <name type="scientific">Prunus dulcis</name>
    <name type="common">Almond</name>
    <name type="synonym">Amygdalus dulcis</name>
    <dbReference type="NCBI Taxonomy" id="3755"/>
    <lineage>
        <taxon>Eukaryota</taxon>
        <taxon>Viridiplantae</taxon>
        <taxon>Streptophyta</taxon>
        <taxon>Embryophyta</taxon>
        <taxon>Tracheophyta</taxon>
        <taxon>Spermatophyta</taxon>
        <taxon>Magnoliopsida</taxon>
        <taxon>eudicotyledons</taxon>
        <taxon>Gunneridae</taxon>
        <taxon>Pentapetalae</taxon>
        <taxon>rosids</taxon>
        <taxon>fabids</taxon>
        <taxon>Rosales</taxon>
        <taxon>Rosaceae</taxon>
        <taxon>Amygdaloideae</taxon>
        <taxon>Amygdaleae</taxon>
        <taxon>Prunus</taxon>
    </lineage>
</organism>
<evidence type="ECO:0000256" key="1">
    <source>
        <dbReference type="SAM" id="Phobius"/>
    </source>
</evidence>
<evidence type="ECO:0000313" key="3">
    <source>
        <dbReference type="Proteomes" id="UP001054821"/>
    </source>
</evidence>
<name>A0AAD4VPQ9_PRUDU</name>
<keyword evidence="3" id="KW-1185">Reference proteome</keyword>
<protein>
    <submittedName>
        <fullName evidence="2">Uncharacterized protein</fullName>
    </submittedName>
</protein>
<proteinExistence type="predicted"/>
<accession>A0AAD4VPQ9</accession>
<comment type="caution">
    <text evidence="2">The sequence shown here is derived from an EMBL/GenBank/DDBJ whole genome shotgun (WGS) entry which is preliminary data.</text>
</comment>
<sequence>MASSIEAGGSWTNVRRGQNLGDEIIQGKTKKMKTITHGYSSEQYPQSVPVVHFASEIMALLRPPKENTPRRRDPVEPPPSMIESSLYSIVSDYKDREYFNYMMSGLHLLIVCVQIWIMFFPYEFRVV</sequence>
<keyword evidence="1" id="KW-0812">Transmembrane</keyword>
<gene>
    <name evidence="2" type="ORF">L3X38_027192</name>
</gene>
<feature type="transmembrane region" description="Helical" evidence="1">
    <location>
        <begin position="98"/>
        <end position="119"/>
    </location>
</feature>
<keyword evidence="1" id="KW-1133">Transmembrane helix</keyword>
<dbReference type="AlphaFoldDB" id="A0AAD4VPQ9"/>
<reference evidence="2 3" key="1">
    <citation type="journal article" date="2022" name="G3 (Bethesda)">
        <title>Whole-genome sequence and methylome profiling of the almond [Prunus dulcis (Mill.) D.A. Webb] cultivar 'Nonpareil'.</title>
        <authorList>
            <person name="D'Amico-Willman K.M."/>
            <person name="Ouma W.Z."/>
            <person name="Meulia T."/>
            <person name="Sideli G.M."/>
            <person name="Gradziel T.M."/>
            <person name="Fresnedo-Ramirez J."/>
        </authorList>
    </citation>
    <scope>NUCLEOTIDE SEQUENCE [LARGE SCALE GENOMIC DNA]</scope>
    <source>
        <strain evidence="2">Clone GOH B32 T37-40</strain>
    </source>
</reference>
<dbReference type="Proteomes" id="UP001054821">
    <property type="component" value="Chromosome 5"/>
</dbReference>
<evidence type="ECO:0000313" key="2">
    <source>
        <dbReference type="EMBL" id="KAI5327796.1"/>
    </source>
</evidence>